<evidence type="ECO:0000259" key="1">
    <source>
        <dbReference type="Pfam" id="PF14216"/>
    </source>
</evidence>
<dbReference type="InterPro" id="IPR025475">
    <property type="entry name" value="DUF4326"/>
</dbReference>
<reference evidence="2 3" key="1">
    <citation type="submission" date="2020-04" db="EMBL/GenBank/DDBJ databases">
        <authorList>
            <person name="De Canck E."/>
        </authorList>
    </citation>
    <scope>NUCLEOTIDE SEQUENCE [LARGE SCALE GENOMIC DNA]</scope>
    <source>
        <strain evidence="2 3">LMG 22037</strain>
    </source>
</reference>
<dbReference type="Proteomes" id="UP000494249">
    <property type="component" value="Unassembled WGS sequence"/>
</dbReference>
<dbReference type="RefSeq" id="WP_035477140.1">
    <property type="nucleotide sequence ID" value="NZ_CADFGL010000048.1"/>
</dbReference>
<evidence type="ECO:0000313" key="2">
    <source>
        <dbReference type="EMBL" id="CAB3735366.1"/>
    </source>
</evidence>
<evidence type="ECO:0000313" key="3">
    <source>
        <dbReference type="Proteomes" id="UP000494249"/>
    </source>
</evidence>
<proteinExistence type="predicted"/>
<protein>
    <recommendedName>
        <fullName evidence="1">DUF4326 domain-containing protein</fullName>
    </recommendedName>
</protein>
<gene>
    <name evidence="2" type="ORF">LMG22037_05959</name>
</gene>
<dbReference type="AlphaFoldDB" id="A0A6J5CG21"/>
<dbReference type="Pfam" id="PF14216">
    <property type="entry name" value="DUF4326"/>
    <property type="match status" value="1"/>
</dbReference>
<accession>A0A6J5CG21</accession>
<dbReference type="EMBL" id="CADIKB010000050">
    <property type="protein sequence ID" value="CAB3735366.1"/>
    <property type="molecule type" value="Genomic_DNA"/>
</dbReference>
<name>A0A6J5CG21_9BURK</name>
<sequence>MPERVQLKRIKGWRMPPNTVKVDRTTKWGNPFVVGEEAPFLPGCIVRDRRHAWSLYLGFAPLNERLVAAARAELRGKNLGCWCPKPEQPYEDDCCHASVLLKLANEEERKSEMGKEK</sequence>
<organism evidence="2 3">
    <name type="scientific">Paraburkholderia phenoliruptrix</name>
    <dbReference type="NCBI Taxonomy" id="252970"/>
    <lineage>
        <taxon>Bacteria</taxon>
        <taxon>Pseudomonadati</taxon>
        <taxon>Pseudomonadota</taxon>
        <taxon>Betaproteobacteria</taxon>
        <taxon>Burkholderiales</taxon>
        <taxon>Burkholderiaceae</taxon>
        <taxon>Paraburkholderia</taxon>
    </lineage>
</organism>
<feature type="domain" description="DUF4326" evidence="1">
    <location>
        <begin position="8"/>
        <end position="101"/>
    </location>
</feature>